<keyword evidence="1" id="KW-0540">Nuclease</keyword>
<reference evidence="2" key="1">
    <citation type="submission" date="2021-05" db="EMBL/GenBank/DDBJ databases">
        <authorList>
            <person name="Alioto T."/>
            <person name="Alioto T."/>
            <person name="Gomez Garrido J."/>
        </authorList>
    </citation>
    <scope>NUCLEOTIDE SEQUENCE</scope>
</reference>
<feature type="active site" evidence="1">
    <location>
        <position position="301"/>
    </location>
</feature>
<protein>
    <recommendedName>
        <fullName evidence="1">Mitochondrial genome maintenance exonuclease 1</fullName>
        <ecNumber evidence="1">3.1.-.-</ecNumber>
    </recommendedName>
</protein>
<proteinExistence type="inferred from homology"/>
<feature type="active site" evidence="1">
    <location>
        <position position="285"/>
    </location>
</feature>
<dbReference type="GO" id="GO:0043504">
    <property type="term" value="P:mitochondrial DNA repair"/>
    <property type="evidence" value="ECO:0007669"/>
    <property type="project" value="UniProtKB-UniRule"/>
</dbReference>
<keyword evidence="1 2" id="KW-0269">Exonuclease</keyword>
<comment type="function">
    <text evidence="1">Metal-dependent single-stranded DNA (ssDNA) exonuclease involved in mitochondrial genome maintenance.</text>
</comment>
<dbReference type="GO" id="GO:0008297">
    <property type="term" value="F:single-stranded DNA exodeoxyribonuclease activity"/>
    <property type="evidence" value="ECO:0007669"/>
    <property type="project" value="UniProtKB-UniRule"/>
</dbReference>
<feature type="active site" evidence="1">
    <location>
        <position position="299"/>
    </location>
</feature>
<dbReference type="AlphaFoldDB" id="A0A8D8SEN5"/>
<comment type="similarity">
    <text evidence="1">Belongs to the MGME1 family.</text>
</comment>
<organism evidence="2">
    <name type="scientific">Cacopsylla melanoneura</name>
    <dbReference type="NCBI Taxonomy" id="428564"/>
    <lineage>
        <taxon>Eukaryota</taxon>
        <taxon>Metazoa</taxon>
        <taxon>Ecdysozoa</taxon>
        <taxon>Arthropoda</taxon>
        <taxon>Hexapoda</taxon>
        <taxon>Insecta</taxon>
        <taxon>Pterygota</taxon>
        <taxon>Neoptera</taxon>
        <taxon>Paraneoptera</taxon>
        <taxon>Hemiptera</taxon>
        <taxon>Sternorrhyncha</taxon>
        <taxon>Psylloidea</taxon>
        <taxon>Psyllidae</taxon>
        <taxon>Psyllinae</taxon>
        <taxon>Cacopsylla</taxon>
    </lineage>
</organism>
<keyword evidence="1" id="KW-0378">Hydrolase</keyword>
<dbReference type="PANTHER" id="PTHR31340:SF3">
    <property type="entry name" value="MITOCHONDRIAL GENOME MAINTENANCE EXONUCLEASE 1"/>
    <property type="match status" value="1"/>
</dbReference>
<dbReference type="HAMAP" id="MF_03030">
    <property type="entry name" value="MGME1"/>
    <property type="match status" value="1"/>
</dbReference>
<name>A0A8D8SEN5_9HEMI</name>
<sequence>MYKPLQLLHIQIPGITQATFRSSAIQFKKIVKDNVLKNFNTENKKLFGALLETQAQRKKRLKQEGVLVDANDNKSKENTPSHPLLEEEHVIQDQCLDNRNPTVDNKENSTHFDNVLSHNPVEDQPQTGAFITDYTSLSLQEILKSAFPLQNPSKSLEPASDQISFLNQTKPGNRNPDRFPSVTSILSATMSAQSRRALDIWKQNKIAELGLEGFLAMNKATMAKGRDFHTAIEQALLRTGNGSEFAPDIQNCLKSVAKVIAKITNVRAIESQVVHQVLKYHGYVDCICDFGGRTNVAIDWKKSDKKKPTIDQTYDAPLQVAAYMGAINYDHAFNFPTTSGVVVVVYDDGSPANVFPVGPEYWDQWYRRYQAFQFIENKT</sequence>
<dbReference type="GO" id="GO:0006264">
    <property type="term" value="P:mitochondrial DNA replication"/>
    <property type="evidence" value="ECO:0007669"/>
    <property type="project" value="TreeGrafter"/>
</dbReference>
<accession>A0A8D8SEN5</accession>
<dbReference type="GO" id="GO:0005739">
    <property type="term" value="C:mitochondrion"/>
    <property type="evidence" value="ECO:0007669"/>
    <property type="project" value="UniProtKB-SubCell"/>
</dbReference>
<dbReference type="EC" id="3.1.-.-" evidence="1"/>
<dbReference type="EMBL" id="HBUF01218807">
    <property type="protein sequence ID" value="CAG6668441.1"/>
    <property type="molecule type" value="Transcribed_RNA"/>
</dbReference>
<evidence type="ECO:0000256" key="1">
    <source>
        <dbReference type="HAMAP-Rule" id="MF_03030"/>
    </source>
</evidence>
<keyword evidence="1" id="KW-0496">Mitochondrion</keyword>
<dbReference type="InterPro" id="IPR011604">
    <property type="entry name" value="PDDEXK-like_dom_sf"/>
</dbReference>
<comment type="subcellular location">
    <subcellularLocation>
        <location evidence="1">Mitochondrion</location>
    </subcellularLocation>
</comment>
<dbReference type="Gene3D" id="3.90.320.10">
    <property type="match status" value="1"/>
</dbReference>
<dbReference type="PANTHER" id="PTHR31340">
    <property type="entry name" value="MITOCHONDRIAL GENOME MAINTENANCE EXONUCLEASE 1"/>
    <property type="match status" value="1"/>
</dbReference>
<dbReference type="EMBL" id="HBUF01218806">
    <property type="protein sequence ID" value="CAG6668440.1"/>
    <property type="molecule type" value="Transcribed_RNA"/>
</dbReference>
<evidence type="ECO:0000313" key="2">
    <source>
        <dbReference type="EMBL" id="CAG6668440.1"/>
    </source>
</evidence>